<dbReference type="PANTHER" id="PTHR11669">
    <property type="entry name" value="REPLICATION FACTOR C / DNA POLYMERASE III GAMMA-TAU SUBUNIT"/>
    <property type="match status" value="1"/>
</dbReference>
<dbReference type="InterPro" id="IPR027417">
    <property type="entry name" value="P-loop_NTPase"/>
</dbReference>
<dbReference type="RefSeq" id="WP_289269331.1">
    <property type="nucleotide sequence ID" value="NZ_OX365700.1"/>
</dbReference>
<evidence type="ECO:0000256" key="1">
    <source>
        <dbReference type="ARBA" id="ARBA00012417"/>
    </source>
</evidence>
<dbReference type="NCBIfam" id="TIGR00678">
    <property type="entry name" value="holB"/>
    <property type="match status" value="1"/>
</dbReference>
<dbReference type="EMBL" id="OX365700">
    <property type="protein sequence ID" value="CAI4032610.1"/>
    <property type="molecule type" value="Genomic_DNA"/>
</dbReference>
<proteinExistence type="predicted"/>
<dbReference type="GO" id="GO:0008408">
    <property type="term" value="F:3'-5' exonuclease activity"/>
    <property type="evidence" value="ECO:0007669"/>
    <property type="project" value="InterPro"/>
</dbReference>
<dbReference type="GO" id="GO:0009360">
    <property type="term" value="C:DNA polymerase III complex"/>
    <property type="evidence" value="ECO:0007669"/>
    <property type="project" value="InterPro"/>
</dbReference>
<keyword evidence="4" id="KW-0548">Nucleotidyltransferase</keyword>
<dbReference type="Pfam" id="PF09115">
    <property type="entry name" value="DNApol3-delta_C"/>
    <property type="match status" value="1"/>
</dbReference>
<feature type="domain" description="DNA polymerase III delta subunit C-terminal" evidence="8">
    <location>
        <begin position="216"/>
        <end position="329"/>
    </location>
</feature>
<name>A0AA86T5R3_9BACT</name>
<dbReference type="Proteomes" id="UP001179121">
    <property type="component" value="Chromosome"/>
</dbReference>
<comment type="catalytic activity">
    <reaction evidence="7">
        <text>DNA(n) + a 2'-deoxyribonucleoside 5'-triphosphate = DNA(n+1) + diphosphate</text>
        <dbReference type="Rhea" id="RHEA:22508"/>
        <dbReference type="Rhea" id="RHEA-COMP:17339"/>
        <dbReference type="Rhea" id="RHEA-COMP:17340"/>
        <dbReference type="ChEBI" id="CHEBI:33019"/>
        <dbReference type="ChEBI" id="CHEBI:61560"/>
        <dbReference type="ChEBI" id="CHEBI:173112"/>
        <dbReference type="EC" id="2.7.7.7"/>
    </reaction>
</comment>
<dbReference type="InterPro" id="IPR050238">
    <property type="entry name" value="DNA_Rep/Repair_Clamp_Loader"/>
</dbReference>
<dbReference type="GO" id="GO:0003677">
    <property type="term" value="F:DNA binding"/>
    <property type="evidence" value="ECO:0007669"/>
    <property type="project" value="InterPro"/>
</dbReference>
<keyword evidence="6" id="KW-0239">DNA-directed DNA polymerase</keyword>
<dbReference type="SUPFAM" id="SSF52540">
    <property type="entry name" value="P-loop containing nucleoside triphosphate hydrolases"/>
    <property type="match status" value="1"/>
</dbReference>
<dbReference type="GO" id="GO:0003887">
    <property type="term" value="F:DNA-directed DNA polymerase activity"/>
    <property type="evidence" value="ECO:0007669"/>
    <property type="project" value="UniProtKB-KW"/>
</dbReference>
<accession>A0AA86T5R3</accession>
<evidence type="ECO:0000256" key="7">
    <source>
        <dbReference type="ARBA" id="ARBA00049244"/>
    </source>
</evidence>
<gene>
    <name evidence="9" type="ORF">DNFV4_03040</name>
</gene>
<keyword evidence="10" id="KW-1185">Reference proteome</keyword>
<evidence type="ECO:0000256" key="5">
    <source>
        <dbReference type="ARBA" id="ARBA00022705"/>
    </source>
</evidence>
<evidence type="ECO:0000259" key="8">
    <source>
        <dbReference type="Pfam" id="PF09115"/>
    </source>
</evidence>
<dbReference type="Pfam" id="PF13177">
    <property type="entry name" value="DNA_pol3_delta2"/>
    <property type="match status" value="1"/>
</dbReference>
<dbReference type="AlphaFoldDB" id="A0AA86T5R3"/>
<dbReference type="GO" id="GO:0006261">
    <property type="term" value="P:DNA-templated DNA replication"/>
    <property type="evidence" value="ECO:0007669"/>
    <property type="project" value="TreeGrafter"/>
</dbReference>
<keyword evidence="5" id="KW-0235">DNA replication</keyword>
<evidence type="ECO:0000256" key="2">
    <source>
        <dbReference type="ARBA" id="ARBA00014363"/>
    </source>
</evidence>
<dbReference type="KEGG" id="nti:DNFV4_03040"/>
<dbReference type="PANTHER" id="PTHR11669:SF8">
    <property type="entry name" value="DNA POLYMERASE III SUBUNIT DELTA"/>
    <property type="match status" value="1"/>
</dbReference>
<protein>
    <recommendedName>
        <fullName evidence="2">DNA polymerase III subunit delta'</fullName>
        <ecNumber evidence="1">2.7.7.7</ecNumber>
    </recommendedName>
</protein>
<reference evidence="9" key="1">
    <citation type="submission" date="2022-10" db="EMBL/GenBank/DDBJ databases">
        <authorList>
            <person name="Koch H."/>
        </authorList>
    </citation>
    <scope>NUCLEOTIDE SEQUENCE</scope>
    <source>
        <strain evidence="9">DNF</strain>
    </source>
</reference>
<evidence type="ECO:0000256" key="4">
    <source>
        <dbReference type="ARBA" id="ARBA00022695"/>
    </source>
</evidence>
<dbReference type="InterPro" id="IPR015199">
    <property type="entry name" value="DNA_pol_III_delta_C"/>
</dbReference>
<evidence type="ECO:0000256" key="3">
    <source>
        <dbReference type="ARBA" id="ARBA00022679"/>
    </source>
</evidence>
<dbReference type="Gene3D" id="3.40.50.300">
    <property type="entry name" value="P-loop containing nucleotide triphosphate hydrolases"/>
    <property type="match status" value="1"/>
</dbReference>
<evidence type="ECO:0000313" key="10">
    <source>
        <dbReference type="Proteomes" id="UP001179121"/>
    </source>
</evidence>
<dbReference type="EC" id="2.7.7.7" evidence="1"/>
<evidence type="ECO:0000313" key="9">
    <source>
        <dbReference type="EMBL" id="CAI4032610.1"/>
    </source>
</evidence>
<dbReference type="InterPro" id="IPR004622">
    <property type="entry name" value="DNA_pol_HolB"/>
</dbReference>
<evidence type="ECO:0000256" key="6">
    <source>
        <dbReference type="ARBA" id="ARBA00022932"/>
    </source>
</evidence>
<sequence length="351" mass="38885">MPFADVIGHERAKGLLRSAILNERVAHAYLFHGPDRIGKRLLALRFMQAMACEASPPSGEPDSCGRCRSCHQFDQGTHPDLSLIRPDPEQASPQIKIEDIRELESRLIYRPLIAPRKFCLIDDADAMNLSAANALLKTLEEPPGYGLLILVSSRPYSMPVTIRSRCQSLRLTPPPFDQSVRHLMSLRGWSEQDATLMTTLTEGRLGEALMTDLASIQERHDGLATLLAPQALRSATTILTAAEALSKEERLSDSLDRLSRWVRDLVLVGIGGRAESLTYASHRPLLETIAKRADSHRLLDLLQEIDSFQRNSNRNLNAQLVLEHLLLCLREAVAPAPSGPAAIPPRTPAKR</sequence>
<keyword evidence="3" id="KW-0808">Transferase</keyword>
<organism evidence="9 10">
    <name type="scientific">Nitrospira tepida</name>
    <dbReference type="NCBI Taxonomy" id="2973512"/>
    <lineage>
        <taxon>Bacteria</taxon>
        <taxon>Pseudomonadati</taxon>
        <taxon>Nitrospirota</taxon>
        <taxon>Nitrospiria</taxon>
        <taxon>Nitrospirales</taxon>
        <taxon>Nitrospiraceae</taxon>
        <taxon>Nitrospira</taxon>
    </lineage>
</organism>